<evidence type="ECO:0000313" key="6">
    <source>
        <dbReference type="EMBL" id="SAI14209.1"/>
    </source>
</evidence>
<dbReference type="Gene3D" id="3.50.50.60">
    <property type="entry name" value="FAD/NAD(P)-binding domain"/>
    <property type="match status" value="1"/>
</dbReference>
<dbReference type="RefSeq" id="WP_066410389.1">
    <property type="nucleotide sequence ID" value="NZ_FKBS01000013.1"/>
</dbReference>
<dbReference type="AlphaFoldDB" id="A0A157N0B3"/>
<evidence type="ECO:0000256" key="1">
    <source>
        <dbReference type="ARBA" id="ARBA00001974"/>
    </source>
</evidence>
<dbReference type="Proteomes" id="UP000077037">
    <property type="component" value="Unassembled WGS sequence"/>
</dbReference>
<dbReference type="GO" id="GO:0008202">
    <property type="term" value="P:steroid metabolic process"/>
    <property type="evidence" value="ECO:0007669"/>
    <property type="project" value="UniProtKB-ARBA"/>
</dbReference>
<dbReference type="PANTHER" id="PTHR43400">
    <property type="entry name" value="FUMARATE REDUCTASE"/>
    <property type="match status" value="1"/>
</dbReference>
<keyword evidence="3" id="KW-0274">FAD</keyword>
<sequence length="468" mass="48107">MTITAADTAVPDAEFDVLVIGAGGCGLAAALAAHDANPALSIAVVEKADRLQGNTMLSSGSIPAAGTRMQRQAGLDDSAGNFIEDLRRIAGTHEMPGLTERLADVSAELVEWLVDRAHATLTLVETYKHIGHRQYRLHSPPSRRGADLMDDLARTLDERGIPLAFGNPAVELLAGPDGSVLGAVTQTPDGTRTVIAARAVILSTNGFGANRQLISRFCPELSAAPYGGATGSEGEAVIWGEALGAALSNMGAYQAHASLADPHGSLVTWTVVEKGGIVVDGQGRRFGDESMGYSAFAALELDRAGPFYVVADARVRDATAAGQEEYAELVRHNGVLHAEDAASLAARLGLPADALAATLRDAASAARGDQADAFGRTHWGLGALQAPYTATRIGPALFHTQGGLRVDDDGRVLRADGSAIPGLYAGGGAAAGISGNQGSKGYMSGNGLLAALGLGYLAGRAAAWDMRA</sequence>
<keyword evidence="4" id="KW-0560">Oxidoreductase</keyword>
<reference evidence="6 7" key="1">
    <citation type="submission" date="2016-03" db="EMBL/GenBank/DDBJ databases">
        <authorList>
            <consortium name="Pathogen Informatics"/>
        </authorList>
    </citation>
    <scope>NUCLEOTIDE SEQUENCE [LARGE SCALE GENOMIC DNA]</scope>
    <source>
        <strain evidence="6 7">NCTC13364</strain>
    </source>
</reference>
<dbReference type="InterPro" id="IPR050315">
    <property type="entry name" value="FAD-oxidoreductase_2"/>
</dbReference>
<dbReference type="GO" id="GO:0016491">
    <property type="term" value="F:oxidoreductase activity"/>
    <property type="evidence" value="ECO:0007669"/>
    <property type="project" value="UniProtKB-KW"/>
</dbReference>
<dbReference type="SUPFAM" id="SSF56425">
    <property type="entry name" value="Succinate dehydrogenase/fumarate reductase flavoprotein, catalytic domain"/>
    <property type="match status" value="1"/>
</dbReference>
<dbReference type="InterPro" id="IPR027477">
    <property type="entry name" value="Succ_DH/fumarate_Rdtase_cat_sf"/>
</dbReference>
<dbReference type="Gene3D" id="3.90.700.10">
    <property type="entry name" value="Succinate dehydrogenase/fumarate reductase flavoprotein, catalytic domain"/>
    <property type="match status" value="1"/>
</dbReference>
<dbReference type="Pfam" id="PF00890">
    <property type="entry name" value="FAD_binding_2"/>
    <property type="match status" value="1"/>
</dbReference>
<feature type="domain" description="FAD-dependent oxidoreductase 2 FAD-binding" evidence="5">
    <location>
        <begin position="16"/>
        <end position="437"/>
    </location>
</feature>
<evidence type="ECO:0000256" key="3">
    <source>
        <dbReference type="ARBA" id="ARBA00022827"/>
    </source>
</evidence>
<evidence type="ECO:0000256" key="2">
    <source>
        <dbReference type="ARBA" id="ARBA00022630"/>
    </source>
</evidence>
<dbReference type="SUPFAM" id="SSF51905">
    <property type="entry name" value="FAD/NAD(P)-binding domain"/>
    <property type="match status" value="1"/>
</dbReference>
<evidence type="ECO:0000256" key="4">
    <source>
        <dbReference type="ARBA" id="ARBA00023002"/>
    </source>
</evidence>
<dbReference type="InterPro" id="IPR036188">
    <property type="entry name" value="FAD/NAD-bd_sf"/>
</dbReference>
<dbReference type="EMBL" id="FKBS01000013">
    <property type="protein sequence ID" value="SAI14209.1"/>
    <property type="molecule type" value="Genomic_DNA"/>
</dbReference>
<dbReference type="InterPro" id="IPR003953">
    <property type="entry name" value="FAD-dep_OxRdtase_2_FAD-bd"/>
</dbReference>
<organism evidence="6 7">
    <name type="scientific">Bordetella ansorpii</name>
    <dbReference type="NCBI Taxonomy" id="288768"/>
    <lineage>
        <taxon>Bacteria</taxon>
        <taxon>Pseudomonadati</taxon>
        <taxon>Pseudomonadota</taxon>
        <taxon>Betaproteobacteria</taxon>
        <taxon>Burkholderiales</taxon>
        <taxon>Alcaligenaceae</taxon>
        <taxon>Bordetella</taxon>
    </lineage>
</organism>
<evidence type="ECO:0000313" key="7">
    <source>
        <dbReference type="Proteomes" id="UP000077037"/>
    </source>
</evidence>
<keyword evidence="2" id="KW-0285">Flavoprotein</keyword>
<accession>A0A157N0B3</accession>
<name>A0A157N0B3_9BORD</name>
<gene>
    <name evidence="6" type="primary">ifcA_2</name>
    <name evidence="6" type="ORF">SAMEA1982600_01521</name>
</gene>
<comment type="cofactor">
    <cofactor evidence="1">
        <name>FAD</name>
        <dbReference type="ChEBI" id="CHEBI:57692"/>
    </cofactor>
</comment>
<evidence type="ECO:0000259" key="5">
    <source>
        <dbReference type="Pfam" id="PF00890"/>
    </source>
</evidence>
<dbReference type="PANTHER" id="PTHR43400:SF10">
    <property type="entry name" value="3-OXOSTEROID 1-DEHYDROGENASE"/>
    <property type="match status" value="1"/>
</dbReference>
<dbReference type="OrthoDB" id="9813348at2"/>
<proteinExistence type="predicted"/>
<protein>
    <submittedName>
        <fullName evidence="6">Fumarate reductase flavoprotein subunit</fullName>
    </submittedName>
</protein>